<evidence type="ECO:0000313" key="11">
    <source>
        <dbReference type="Proteomes" id="UP000632222"/>
    </source>
</evidence>
<keyword evidence="4 8" id="KW-0822">Tryptophan biosynthesis</keyword>
<dbReference type="PROSITE" id="PS00167">
    <property type="entry name" value="TRP_SYNTHASE_ALPHA"/>
    <property type="match status" value="1"/>
</dbReference>
<keyword evidence="11" id="KW-1185">Reference proteome</keyword>
<evidence type="ECO:0000256" key="7">
    <source>
        <dbReference type="ARBA" id="ARBA00049047"/>
    </source>
</evidence>
<evidence type="ECO:0000256" key="8">
    <source>
        <dbReference type="HAMAP-Rule" id="MF_00131"/>
    </source>
</evidence>
<dbReference type="NCBIfam" id="TIGR00262">
    <property type="entry name" value="trpA"/>
    <property type="match status" value="1"/>
</dbReference>
<keyword evidence="3 8" id="KW-0028">Amino-acid biosynthesis</keyword>
<name>A0ABQ2D0M3_9DEIO</name>
<dbReference type="CDD" id="cd04724">
    <property type="entry name" value="Tryptophan_synthase_alpha"/>
    <property type="match status" value="1"/>
</dbReference>
<evidence type="ECO:0000256" key="5">
    <source>
        <dbReference type="ARBA" id="ARBA00023141"/>
    </source>
</evidence>
<evidence type="ECO:0000256" key="2">
    <source>
        <dbReference type="ARBA" id="ARBA00011270"/>
    </source>
</evidence>
<evidence type="ECO:0000256" key="6">
    <source>
        <dbReference type="ARBA" id="ARBA00023239"/>
    </source>
</evidence>
<evidence type="ECO:0000256" key="3">
    <source>
        <dbReference type="ARBA" id="ARBA00022605"/>
    </source>
</evidence>
<comment type="pathway">
    <text evidence="1 8">Amino-acid biosynthesis; L-tryptophan biosynthesis; L-tryptophan from chorismate: step 5/5.</text>
</comment>
<evidence type="ECO:0000256" key="1">
    <source>
        <dbReference type="ARBA" id="ARBA00004733"/>
    </source>
</evidence>
<dbReference type="EC" id="4.2.1.20" evidence="8"/>
<sequence>MNRIQNAFDQAKKEGRAAFIPYLPAGYPSKTQFVKDALELLQHADLMEIGLPYSDPLGDGPTIQRATEKALRQGFTMLDFFESIREVRKHTEKALLVMTYYNPILAWGEEAFIRDVKAAGIDGLILPDLPPDEADTLIPLAEKHDVKLTFLIAPTSTAERVQVVARACTGFVYAVSVVGVTGARSGEALYEVPDLVKLARKHTSIPVAVGFGVSDRASAAKVASVADGVVVGSAFINTIEKGGDLSSLARNIVDGTYKAS</sequence>
<dbReference type="SUPFAM" id="SSF51366">
    <property type="entry name" value="Ribulose-phoshate binding barrel"/>
    <property type="match status" value="1"/>
</dbReference>
<keyword evidence="5 8" id="KW-0057">Aromatic amino acid biosynthesis</keyword>
<dbReference type="Gene3D" id="3.20.20.70">
    <property type="entry name" value="Aldolase class I"/>
    <property type="match status" value="1"/>
</dbReference>
<protein>
    <recommendedName>
        <fullName evidence="8">Tryptophan synthase alpha chain</fullName>
        <ecNumber evidence="8">4.2.1.20</ecNumber>
    </recommendedName>
</protein>
<dbReference type="RefSeq" id="WP_189002424.1">
    <property type="nucleotide sequence ID" value="NZ_BMOD01000005.1"/>
</dbReference>
<dbReference type="Pfam" id="PF00290">
    <property type="entry name" value="Trp_syntA"/>
    <property type="match status" value="1"/>
</dbReference>
<organism evidence="10 11">
    <name type="scientific">Deinococcus roseus</name>
    <dbReference type="NCBI Taxonomy" id="392414"/>
    <lineage>
        <taxon>Bacteria</taxon>
        <taxon>Thermotogati</taxon>
        <taxon>Deinococcota</taxon>
        <taxon>Deinococci</taxon>
        <taxon>Deinococcales</taxon>
        <taxon>Deinococcaceae</taxon>
        <taxon>Deinococcus</taxon>
    </lineage>
</organism>
<feature type="active site" description="Proton acceptor" evidence="8">
    <location>
        <position position="48"/>
    </location>
</feature>
<keyword evidence="6 8" id="KW-0456">Lyase</keyword>
<evidence type="ECO:0000256" key="4">
    <source>
        <dbReference type="ARBA" id="ARBA00022822"/>
    </source>
</evidence>
<comment type="catalytic activity">
    <reaction evidence="7 8">
        <text>(1S,2R)-1-C-(indol-3-yl)glycerol 3-phosphate + L-serine = D-glyceraldehyde 3-phosphate + L-tryptophan + H2O</text>
        <dbReference type="Rhea" id="RHEA:10532"/>
        <dbReference type="ChEBI" id="CHEBI:15377"/>
        <dbReference type="ChEBI" id="CHEBI:33384"/>
        <dbReference type="ChEBI" id="CHEBI:57912"/>
        <dbReference type="ChEBI" id="CHEBI:58866"/>
        <dbReference type="ChEBI" id="CHEBI:59776"/>
        <dbReference type="EC" id="4.2.1.20"/>
    </reaction>
</comment>
<comment type="similarity">
    <text evidence="8 9">Belongs to the TrpA family.</text>
</comment>
<dbReference type="PANTHER" id="PTHR43406">
    <property type="entry name" value="TRYPTOPHAN SYNTHASE, ALPHA CHAIN"/>
    <property type="match status" value="1"/>
</dbReference>
<gene>
    <name evidence="8 10" type="primary">trpA</name>
    <name evidence="10" type="ORF">GCM10008938_18760</name>
</gene>
<comment type="caution">
    <text evidence="10">The sequence shown here is derived from an EMBL/GenBank/DDBJ whole genome shotgun (WGS) entry which is preliminary data.</text>
</comment>
<accession>A0ABQ2D0M3</accession>
<dbReference type="HAMAP" id="MF_00131">
    <property type="entry name" value="Trp_synth_alpha"/>
    <property type="match status" value="1"/>
</dbReference>
<proteinExistence type="inferred from homology"/>
<dbReference type="Proteomes" id="UP000632222">
    <property type="component" value="Unassembled WGS sequence"/>
</dbReference>
<dbReference type="InterPro" id="IPR013785">
    <property type="entry name" value="Aldolase_TIM"/>
</dbReference>
<dbReference type="InterPro" id="IPR011060">
    <property type="entry name" value="RibuloseP-bd_barrel"/>
</dbReference>
<comment type="function">
    <text evidence="8">The alpha subunit is responsible for the aldol cleavage of indoleglycerol phosphate to indole and glyceraldehyde 3-phosphate.</text>
</comment>
<dbReference type="EMBL" id="BMOD01000005">
    <property type="protein sequence ID" value="GGJ32816.1"/>
    <property type="molecule type" value="Genomic_DNA"/>
</dbReference>
<dbReference type="InterPro" id="IPR018204">
    <property type="entry name" value="Trp_synthase_alpha_AS"/>
</dbReference>
<reference evidence="11" key="1">
    <citation type="journal article" date="2019" name="Int. J. Syst. Evol. Microbiol.">
        <title>The Global Catalogue of Microorganisms (GCM) 10K type strain sequencing project: providing services to taxonomists for standard genome sequencing and annotation.</title>
        <authorList>
            <consortium name="The Broad Institute Genomics Platform"/>
            <consortium name="The Broad Institute Genome Sequencing Center for Infectious Disease"/>
            <person name="Wu L."/>
            <person name="Ma J."/>
        </authorList>
    </citation>
    <scope>NUCLEOTIDE SEQUENCE [LARGE SCALE GENOMIC DNA]</scope>
    <source>
        <strain evidence="11">JCM 14370</strain>
    </source>
</reference>
<evidence type="ECO:0000313" key="10">
    <source>
        <dbReference type="EMBL" id="GGJ32816.1"/>
    </source>
</evidence>
<dbReference type="InterPro" id="IPR002028">
    <property type="entry name" value="Trp_synthase_suA"/>
</dbReference>
<feature type="active site" description="Proton acceptor" evidence="8">
    <location>
        <position position="59"/>
    </location>
</feature>
<dbReference type="PANTHER" id="PTHR43406:SF1">
    <property type="entry name" value="TRYPTOPHAN SYNTHASE ALPHA CHAIN, CHLOROPLASTIC"/>
    <property type="match status" value="1"/>
</dbReference>
<evidence type="ECO:0000256" key="9">
    <source>
        <dbReference type="RuleBase" id="RU003662"/>
    </source>
</evidence>
<comment type="subunit">
    <text evidence="2 8">Tetramer of two alpha and two beta chains.</text>
</comment>